<dbReference type="InterPro" id="IPR050138">
    <property type="entry name" value="DHOase/Allantoinase_Hydrolase"/>
</dbReference>
<dbReference type="GO" id="GO:0006145">
    <property type="term" value="P:purine nucleobase catabolic process"/>
    <property type="evidence" value="ECO:0007669"/>
    <property type="project" value="TreeGrafter"/>
</dbReference>
<dbReference type="GO" id="GO:0004038">
    <property type="term" value="F:allantoinase activity"/>
    <property type="evidence" value="ECO:0007669"/>
    <property type="project" value="TreeGrafter"/>
</dbReference>
<dbReference type="OMA" id="SRLHVCH"/>
<dbReference type="InterPro" id="IPR011059">
    <property type="entry name" value="Metal-dep_hydrolase_composite"/>
</dbReference>
<evidence type="ECO:0000256" key="3">
    <source>
        <dbReference type="ARBA" id="ARBA00022801"/>
    </source>
</evidence>
<dbReference type="PANTHER" id="PTHR43668">
    <property type="entry name" value="ALLANTOINASE"/>
    <property type="match status" value="1"/>
</dbReference>
<feature type="domain" description="Amidohydrolase-related" evidence="4">
    <location>
        <begin position="6"/>
        <end position="347"/>
    </location>
</feature>
<dbReference type="EMBL" id="HE573024">
    <property type="protein sequence ID" value="CCC49910.1"/>
    <property type="molecule type" value="Genomic_DNA"/>
</dbReference>
<dbReference type="AlphaFoldDB" id="G0U1F4"/>
<dbReference type="PROSITE" id="PS00483">
    <property type="entry name" value="DIHYDROOROTASE_2"/>
    <property type="match status" value="1"/>
</dbReference>
<dbReference type="SUPFAM" id="SSF51556">
    <property type="entry name" value="Metallo-dependent hydrolases"/>
    <property type="match status" value="1"/>
</dbReference>
<dbReference type="Pfam" id="PF01979">
    <property type="entry name" value="Amidohydro_1"/>
    <property type="match status" value="1"/>
</dbReference>
<proteinExistence type="predicted"/>
<dbReference type="InterPro" id="IPR006680">
    <property type="entry name" value="Amidohydro-rel"/>
</dbReference>
<keyword evidence="3 5" id="KW-0378">Hydrolase</keyword>
<dbReference type="PANTHER" id="PTHR43668:SF2">
    <property type="entry name" value="ALLANTOINASE"/>
    <property type="match status" value="1"/>
</dbReference>
<keyword evidence="2" id="KW-0479">Metal-binding</keyword>
<dbReference type="GO" id="GO:0046872">
    <property type="term" value="F:metal ion binding"/>
    <property type="evidence" value="ECO:0007669"/>
    <property type="project" value="UniProtKB-KW"/>
</dbReference>
<name>G0U1F4_TRYVY</name>
<dbReference type="GO" id="GO:0005737">
    <property type="term" value="C:cytoplasm"/>
    <property type="evidence" value="ECO:0007669"/>
    <property type="project" value="TreeGrafter"/>
</dbReference>
<evidence type="ECO:0000259" key="4">
    <source>
        <dbReference type="Pfam" id="PF01979"/>
    </source>
</evidence>
<reference evidence="5" key="1">
    <citation type="journal article" date="2012" name="Proc. Natl. Acad. Sci. U.S.A.">
        <title>Antigenic diversity is generated by distinct evolutionary mechanisms in African trypanosome species.</title>
        <authorList>
            <person name="Jackson A.P."/>
            <person name="Berry A."/>
            <person name="Aslett M."/>
            <person name="Allison H.C."/>
            <person name="Burton P."/>
            <person name="Vavrova-Anderson J."/>
            <person name="Brown R."/>
            <person name="Browne H."/>
            <person name="Corton N."/>
            <person name="Hauser H."/>
            <person name="Gamble J."/>
            <person name="Gilderthorp R."/>
            <person name="Marcello L."/>
            <person name="McQuillan J."/>
            <person name="Otto T.D."/>
            <person name="Quail M.A."/>
            <person name="Sanders M.J."/>
            <person name="van Tonder A."/>
            <person name="Ginger M.L."/>
            <person name="Field M.C."/>
            <person name="Barry J.D."/>
            <person name="Hertz-Fowler C."/>
            <person name="Berriman M."/>
        </authorList>
    </citation>
    <scope>NUCLEOTIDE SEQUENCE</scope>
    <source>
        <strain evidence="5">Y486</strain>
    </source>
</reference>
<dbReference type="GO" id="GO:0004151">
    <property type="term" value="F:dihydroorotase activity"/>
    <property type="evidence" value="ECO:0007669"/>
    <property type="project" value="UniProtKB-EC"/>
</dbReference>
<organism evidence="5">
    <name type="scientific">Trypanosoma vivax (strain Y486)</name>
    <dbReference type="NCBI Taxonomy" id="1055687"/>
    <lineage>
        <taxon>Eukaryota</taxon>
        <taxon>Discoba</taxon>
        <taxon>Euglenozoa</taxon>
        <taxon>Kinetoplastea</taxon>
        <taxon>Metakinetoplastina</taxon>
        <taxon>Trypanosomatida</taxon>
        <taxon>Trypanosomatidae</taxon>
        <taxon>Trypanosoma</taxon>
        <taxon>Duttonella</taxon>
    </lineage>
</organism>
<dbReference type="InterPro" id="IPR032466">
    <property type="entry name" value="Metal_Hydrolase"/>
</dbReference>
<dbReference type="EC" id="3.5.2.3" evidence="5"/>
<protein>
    <submittedName>
        <fullName evidence="5">Putative dihydroorotase</fullName>
        <ecNumber evidence="5">3.5.2.3</ecNumber>
    </submittedName>
</protein>
<evidence type="ECO:0000313" key="5">
    <source>
        <dbReference type="EMBL" id="CCC49910.1"/>
    </source>
</evidence>
<comment type="cofactor">
    <cofactor evidence="1">
        <name>Zn(2+)</name>
        <dbReference type="ChEBI" id="CHEBI:29105"/>
    </cofactor>
</comment>
<dbReference type="VEuPathDB" id="TriTrypDB:TvY486_0805170"/>
<dbReference type="Gene3D" id="3.20.20.140">
    <property type="entry name" value="Metal-dependent hydrolases"/>
    <property type="match status" value="1"/>
</dbReference>
<accession>G0U1F4</accession>
<sequence length="391" mass="42731">MVRIELPTLVDCHVHFREPGLEYKGDMQSEAAAAHAGGIGLVCDMPNTCPPTQTIEALADKVSRSKVSQSVCDIRFFFGATSHEHLHELEALWTRPEHAHLKSRCVGLKLYLDNSTGNLKSSEEVVEAAFDLCGRLGITLVAHCEHAGHNDAAAAAHTYTEPASHSLRRPAISEVVAIEHAIDLARKYKTALHIAHLSTAGGVECVRKARALNSGTSDAVRVTAEVAPHHLFLTTTDYSDCGARVKMNPPLRTDDDCERLWEAVLDGTLDCVATDHAPHTLEDKSDPSNPPSGVPSIEVILPLLLTVCAGRWPHPTSPMPKALQNRKLTIEDIVRLMHTNPNRIFGLGLSGERKRSVDTSVEWIVDESKLKSKCGWSPYANWHLVGKVCES</sequence>
<dbReference type="SUPFAM" id="SSF51338">
    <property type="entry name" value="Composite domain of metallo-dependent hydrolases"/>
    <property type="match status" value="1"/>
</dbReference>
<dbReference type="InterPro" id="IPR002195">
    <property type="entry name" value="Dihydroorotase_CS"/>
</dbReference>
<evidence type="ECO:0000256" key="1">
    <source>
        <dbReference type="ARBA" id="ARBA00001947"/>
    </source>
</evidence>
<gene>
    <name evidence="5" type="ORF">TVY486_0805170</name>
</gene>
<evidence type="ECO:0000256" key="2">
    <source>
        <dbReference type="ARBA" id="ARBA00022723"/>
    </source>
</evidence>